<evidence type="ECO:0000313" key="4">
    <source>
        <dbReference type="Proteomes" id="UP000196158"/>
    </source>
</evidence>
<feature type="domain" description="Secreted protein CSS2 C-terminal" evidence="2">
    <location>
        <begin position="149"/>
        <end position="263"/>
    </location>
</feature>
<dbReference type="AlphaFoldDB" id="A0A1X7R6R2"/>
<dbReference type="Pfam" id="PF20521">
    <property type="entry name" value="DUF6736"/>
    <property type="match status" value="1"/>
</dbReference>
<name>A0A1X7R6R2_9SACH</name>
<keyword evidence="1" id="KW-0732">Signal</keyword>
<sequence length="294" mass="33418">MHRLPHLIFFILSFRVPGIRAVPTQLNQIIYVRGAQHGNETEDYWAINGSGKPQGTTYDSVITYWDSLYDNIEGTLKKRDDNYVLVDTCYENYCQLVTLQFINGTVKNYQIETQNVNTNVTGNTFSQHMKRDEVQYNSRCDRKICGLNVKSLAKFYNTAASVFDFSNNAYSVVSSIIDRIVNTFKSDKKRCEGFELDNIILDPLVSWNAYVSTYTTGKNCDTTATADQLKCALKTALESEHNHQKTAFCIHIDHGGSFNMDVRFVATLSGTHNAPWSLPCSEVGDDWTWTSDCW</sequence>
<dbReference type="InterPro" id="IPR046624">
    <property type="entry name" value="CSS2_C"/>
</dbReference>
<evidence type="ECO:0000313" key="3">
    <source>
        <dbReference type="EMBL" id="SMN21363.1"/>
    </source>
</evidence>
<accession>A0A1X7R6R2</accession>
<dbReference type="OrthoDB" id="4037229at2759"/>
<dbReference type="Proteomes" id="UP000196158">
    <property type="component" value="Unassembled WGS sequence"/>
</dbReference>
<keyword evidence="4" id="KW-1185">Reference proteome</keyword>
<organism evidence="3 4">
    <name type="scientific">Maudiozyma saulgeensis</name>
    <dbReference type="NCBI Taxonomy" id="1789683"/>
    <lineage>
        <taxon>Eukaryota</taxon>
        <taxon>Fungi</taxon>
        <taxon>Dikarya</taxon>
        <taxon>Ascomycota</taxon>
        <taxon>Saccharomycotina</taxon>
        <taxon>Saccharomycetes</taxon>
        <taxon>Saccharomycetales</taxon>
        <taxon>Saccharomycetaceae</taxon>
        <taxon>Maudiozyma</taxon>
    </lineage>
</organism>
<reference evidence="3 4" key="1">
    <citation type="submission" date="2017-04" db="EMBL/GenBank/DDBJ databases">
        <authorList>
            <person name="Afonso C.L."/>
            <person name="Miller P.J."/>
            <person name="Scott M.A."/>
            <person name="Spackman E."/>
            <person name="Goraichik I."/>
            <person name="Dimitrov K.M."/>
            <person name="Suarez D.L."/>
            <person name="Swayne D.E."/>
        </authorList>
    </citation>
    <scope>NUCLEOTIDE SEQUENCE [LARGE SCALE GENOMIC DNA]</scope>
</reference>
<dbReference type="EMBL" id="FXLY01000007">
    <property type="protein sequence ID" value="SMN21363.1"/>
    <property type="molecule type" value="Genomic_DNA"/>
</dbReference>
<feature type="signal peptide" evidence="1">
    <location>
        <begin position="1"/>
        <end position="21"/>
    </location>
</feature>
<feature type="chain" id="PRO_5012553026" description="Secreted protein CSS2 C-terminal domain-containing protein" evidence="1">
    <location>
        <begin position="22"/>
        <end position="294"/>
    </location>
</feature>
<gene>
    <name evidence="3" type="ORF">KASA_0L04378G</name>
</gene>
<protein>
    <recommendedName>
        <fullName evidence="2">Secreted protein CSS2 C-terminal domain-containing protein</fullName>
    </recommendedName>
</protein>
<evidence type="ECO:0000256" key="1">
    <source>
        <dbReference type="SAM" id="SignalP"/>
    </source>
</evidence>
<evidence type="ECO:0000259" key="2">
    <source>
        <dbReference type="Pfam" id="PF20521"/>
    </source>
</evidence>
<proteinExistence type="predicted"/>